<proteinExistence type="predicted"/>
<keyword evidence="3" id="KW-1185">Reference proteome</keyword>
<reference evidence="4" key="1">
    <citation type="submission" date="2017-02" db="UniProtKB">
        <authorList>
            <consortium name="WormBaseParasite"/>
        </authorList>
    </citation>
    <scope>IDENTIFICATION</scope>
</reference>
<reference evidence="2 3" key="2">
    <citation type="submission" date="2018-11" db="EMBL/GenBank/DDBJ databases">
        <authorList>
            <consortium name="Pathogen Informatics"/>
        </authorList>
    </citation>
    <scope>NUCLEOTIDE SEQUENCE [LARGE SCALE GENOMIC DNA]</scope>
</reference>
<evidence type="ECO:0000313" key="3">
    <source>
        <dbReference type="Proteomes" id="UP000271162"/>
    </source>
</evidence>
<evidence type="ECO:0000313" key="2">
    <source>
        <dbReference type="EMBL" id="VDL64743.1"/>
    </source>
</evidence>
<evidence type="ECO:0000256" key="1">
    <source>
        <dbReference type="SAM" id="Phobius"/>
    </source>
</evidence>
<keyword evidence="1" id="KW-0812">Transmembrane</keyword>
<sequence>MPDLEGKKGLIDLDEIAAVSPRPPSCSLLCTSSTIRFFWNKQMEPDSSFQKCVILCGVLCSFLVGFAIVLVKFVTIRTYIAGGMDY</sequence>
<keyword evidence="1" id="KW-1133">Transmembrane helix</keyword>
<dbReference type="Proteomes" id="UP000271162">
    <property type="component" value="Unassembled WGS sequence"/>
</dbReference>
<name>A0A0N4XFP8_NIPBR</name>
<dbReference type="EMBL" id="UYSL01001027">
    <property type="protein sequence ID" value="VDL64743.1"/>
    <property type="molecule type" value="Genomic_DNA"/>
</dbReference>
<gene>
    <name evidence="2" type="ORF">NBR_LOCUS1351</name>
</gene>
<dbReference type="WBParaSite" id="NBR_0000135001-mRNA-1">
    <property type="protein sequence ID" value="NBR_0000135001-mRNA-1"/>
    <property type="gene ID" value="NBR_0000135001"/>
</dbReference>
<accession>A0A0N4XFP8</accession>
<organism evidence="4">
    <name type="scientific">Nippostrongylus brasiliensis</name>
    <name type="common">Rat hookworm</name>
    <dbReference type="NCBI Taxonomy" id="27835"/>
    <lineage>
        <taxon>Eukaryota</taxon>
        <taxon>Metazoa</taxon>
        <taxon>Ecdysozoa</taxon>
        <taxon>Nematoda</taxon>
        <taxon>Chromadorea</taxon>
        <taxon>Rhabditida</taxon>
        <taxon>Rhabditina</taxon>
        <taxon>Rhabditomorpha</taxon>
        <taxon>Strongyloidea</taxon>
        <taxon>Heligmosomidae</taxon>
        <taxon>Nippostrongylus</taxon>
    </lineage>
</organism>
<feature type="transmembrane region" description="Helical" evidence="1">
    <location>
        <begin position="52"/>
        <end position="76"/>
    </location>
</feature>
<keyword evidence="1" id="KW-0472">Membrane</keyword>
<dbReference type="AlphaFoldDB" id="A0A0N4XFP8"/>
<protein>
    <submittedName>
        <fullName evidence="4">Transmembrane protein 144</fullName>
    </submittedName>
</protein>
<evidence type="ECO:0000313" key="4">
    <source>
        <dbReference type="WBParaSite" id="NBR_0000135001-mRNA-1"/>
    </source>
</evidence>